<comment type="caution">
    <text evidence="1">The sequence shown here is derived from an EMBL/GenBank/DDBJ whole genome shotgun (WGS) entry which is preliminary data.</text>
</comment>
<accession>A0ABS9AVW6</accession>
<reference evidence="1 2" key="1">
    <citation type="journal article" date="2021" name="Front. Microbiol.">
        <title>Aerobic Denitrification and Heterotrophic Sulfur Oxidation in the Genus Halomonas Revealed by Six Novel Species Characterizations and Genome-Based Analysis.</title>
        <authorList>
            <person name="Wang L."/>
            <person name="Shao Z."/>
        </authorList>
    </citation>
    <scope>NUCLEOTIDE SEQUENCE [LARGE SCALE GENOMIC DNA]</scope>
    <source>
        <strain evidence="1 2">MCCC 1A11058</strain>
    </source>
</reference>
<dbReference type="SUPFAM" id="SSF53448">
    <property type="entry name" value="Nucleotide-diphospho-sugar transferases"/>
    <property type="match status" value="1"/>
</dbReference>
<dbReference type="EMBL" id="JABFTV010000009">
    <property type="protein sequence ID" value="MCE8025891.1"/>
    <property type="molecule type" value="Genomic_DNA"/>
</dbReference>
<proteinExistence type="predicted"/>
<dbReference type="Proteomes" id="UP001320272">
    <property type="component" value="Unassembled WGS sequence"/>
</dbReference>
<gene>
    <name evidence="1" type="ORF">HOP59_17330</name>
</gene>
<evidence type="ECO:0000313" key="2">
    <source>
        <dbReference type="Proteomes" id="UP001320272"/>
    </source>
</evidence>
<dbReference type="InterPro" id="IPR029044">
    <property type="entry name" value="Nucleotide-diphossugar_trans"/>
</dbReference>
<dbReference type="RefSeq" id="WP_010629056.1">
    <property type="nucleotide sequence ID" value="NZ_JABFTV010000009.1"/>
</dbReference>
<name>A0ABS9AVW6_9GAMM</name>
<keyword evidence="2" id="KW-1185">Reference proteome</keyword>
<evidence type="ECO:0000313" key="1">
    <source>
        <dbReference type="EMBL" id="MCE8025891.1"/>
    </source>
</evidence>
<sequence length="336" mass="39161">MNILPENCAPVLITTYSRHQHLRQTIEALKRNDLAEMTDLYIASDAAKSPTDKEAVDTVRRYLGSIDGFRSVTLIQRSYNFGHPANQDTAMEQIYREHDRLIYLEDDVLTGRGFLRFMNDGLSLYETDDAIQAICGYLWPLSIPERSEPLLLSAFCAWGFAVWRDKKGFASHTPDLHREFLKDRTLYRRMNHASPHLLPLVRRCANGEIVAGDVEWHLYLLKYKKFALFPPLSLVRNLGFDGSGMHCAFDERLSCQVYLNTRIEMQRLPILEESSEASRALYRYFGGHRRRLRNSILMLISRLLPAAVYRKLYRMASELRVIRRRKRSEQPWRTTS</sequence>
<organism evidence="1 2">
    <name type="scientific">Billgrantia aerodenitrificans</name>
    <dbReference type="NCBI Taxonomy" id="2733483"/>
    <lineage>
        <taxon>Bacteria</taxon>
        <taxon>Pseudomonadati</taxon>
        <taxon>Pseudomonadota</taxon>
        <taxon>Gammaproteobacteria</taxon>
        <taxon>Oceanospirillales</taxon>
        <taxon>Halomonadaceae</taxon>
        <taxon>Billgrantia</taxon>
    </lineage>
</organism>
<protein>
    <submittedName>
        <fullName evidence="1">Glycosyltransferase</fullName>
    </submittedName>
</protein>
<dbReference type="Gene3D" id="3.90.550.10">
    <property type="entry name" value="Spore Coat Polysaccharide Biosynthesis Protein SpsA, Chain A"/>
    <property type="match status" value="1"/>
</dbReference>